<comment type="caution">
    <text evidence="1">The sequence shown here is derived from an EMBL/GenBank/DDBJ whole genome shotgun (WGS) entry which is preliminary data.</text>
</comment>
<dbReference type="Gene3D" id="6.20.20.10">
    <property type="match status" value="1"/>
</dbReference>
<dbReference type="HOGENOM" id="CLU_3095748_0_0_9"/>
<gene>
    <name evidence="1" type="ORF">HMPREF1015_00354</name>
</gene>
<sequence length="51" mass="5715">MKVIQICQTCNGKGTIPKFYIFKAHCPDCGGKGRMPCTSHEQRKQHLPPLS</sequence>
<evidence type="ECO:0000313" key="1">
    <source>
        <dbReference type="EMBL" id="EHL73526.1"/>
    </source>
</evidence>
<dbReference type="AlphaFoldDB" id="G9QPY7"/>
<dbReference type="Proteomes" id="UP000011747">
    <property type="component" value="Unassembled WGS sequence"/>
</dbReference>
<evidence type="ECO:0000313" key="2">
    <source>
        <dbReference type="Proteomes" id="UP000011747"/>
    </source>
</evidence>
<dbReference type="SUPFAM" id="SSF57938">
    <property type="entry name" value="DnaJ/Hsp40 cysteine-rich domain"/>
    <property type="match status" value="1"/>
</dbReference>
<evidence type="ECO:0008006" key="3">
    <source>
        <dbReference type="Google" id="ProtNLM"/>
    </source>
</evidence>
<dbReference type="PATRIC" id="fig|665952.3.peg.3257"/>
<protein>
    <recommendedName>
        <fullName evidence="3">Molecular chaperone DnaJ</fullName>
    </recommendedName>
</protein>
<name>G9QPY7_9BACI</name>
<dbReference type="InterPro" id="IPR036410">
    <property type="entry name" value="HSP_DnaJ_Cys-rich_dom_sf"/>
</dbReference>
<accession>G9QPY7</accession>
<dbReference type="EMBL" id="ACWF01000157">
    <property type="protein sequence ID" value="EHL73526.1"/>
    <property type="molecule type" value="Genomic_DNA"/>
</dbReference>
<proteinExistence type="predicted"/>
<reference evidence="1 2" key="1">
    <citation type="submission" date="2011-09" db="EMBL/GenBank/DDBJ databases">
        <title>The Genome Sequence of Bacillus smithii 7_3_47FAA.</title>
        <authorList>
            <consortium name="The Broad Institute Genome Sequencing Platform"/>
            <person name="Earl A."/>
            <person name="Ward D."/>
            <person name="Feldgarden M."/>
            <person name="Gevers D."/>
            <person name="Daigneault M."/>
            <person name="Strauss J."/>
            <person name="Allen-Vercoe E."/>
            <person name="Young S.K."/>
            <person name="Zeng Q."/>
            <person name="Gargeya S."/>
            <person name="Fitzgerald M."/>
            <person name="Haas B."/>
            <person name="Abouelleil A."/>
            <person name="Alvarado L."/>
            <person name="Arachchi H.M."/>
            <person name="Berlin A."/>
            <person name="Brown A."/>
            <person name="Chapman S.B."/>
            <person name="Chen Z."/>
            <person name="Dunbar C."/>
            <person name="Freedman E."/>
            <person name="Gearin G."/>
            <person name="Goldberg J."/>
            <person name="Griggs A."/>
            <person name="Gujja S."/>
            <person name="Heiman D."/>
            <person name="Howarth C."/>
            <person name="Larson L."/>
            <person name="Lui A."/>
            <person name="MacDonald P.J.P."/>
            <person name="Montmayeur A."/>
            <person name="Murphy C."/>
            <person name="Neiman D."/>
            <person name="Pearson M."/>
            <person name="Priest M."/>
            <person name="Roberts A."/>
            <person name="Saif S."/>
            <person name="Shea T."/>
            <person name="Shenoy N."/>
            <person name="Sisk P."/>
            <person name="Stolte C."/>
            <person name="Sykes S."/>
            <person name="Wortman J."/>
            <person name="Nusbaum C."/>
            <person name="Birren B."/>
        </authorList>
    </citation>
    <scope>NUCLEOTIDE SEQUENCE [LARGE SCALE GENOMIC DNA]</scope>
    <source>
        <strain evidence="1 2">7_3_47FAA</strain>
    </source>
</reference>
<keyword evidence="2" id="KW-1185">Reference proteome</keyword>
<organism evidence="1 2">
    <name type="scientific">Bacillus smithii 7_3_47FAA</name>
    <dbReference type="NCBI Taxonomy" id="665952"/>
    <lineage>
        <taxon>Bacteria</taxon>
        <taxon>Bacillati</taxon>
        <taxon>Bacillota</taxon>
        <taxon>Bacilli</taxon>
        <taxon>Bacillales</taxon>
        <taxon>Bacillaceae</taxon>
        <taxon>Bacillus</taxon>
    </lineage>
</organism>